<keyword evidence="2" id="KW-0560">Oxidoreductase</keyword>
<comment type="caution">
    <text evidence="6">The sequence shown here is derived from an EMBL/GenBank/DDBJ whole genome shotgun (WGS) entry which is preliminary data.</text>
</comment>
<dbReference type="PANTHER" id="PTHR43364">
    <property type="entry name" value="NADH-SPECIFIC METHYLGLYOXAL REDUCTASE-RELATED"/>
    <property type="match status" value="1"/>
</dbReference>
<dbReference type="PANTHER" id="PTHR43364:SF4">
    <property type="entry name" value="NAD(P)-LINKED OXIDOREDUCTASE SUPERFAMILY PROTEIN"/>
    <property type="match status" value="1"/>
</dbReference>
<dbReference type="InterPro" id="IPR023210">
    <property type="entry name" value="NADP_OxRdtase_dom"/>
</dbReference>
<evidence type="ECO:0000259" key="5">
    <source>
        <dbReference type="Pfam" id="PF00248"/>
    </source>
</evidence>
<dbReference type="FunFam" id="3.20.20.100:FF:000005">
    <property type="entry name" value="NADP(H)-dependent aldo-keto reductase"/>
    <property type="match status" value="1"/>
</dbReference>
<accession>A0A2A4Z1H7</accession>
<comment type="similarity">
    <text evidence="3">Belongs to the aldo/keto reductase family. Aldo/keto reductase 2 subfamily.</text>
</comment>
<dbReference type="AlphaFoldDB" id="A0A2A4Z1H7"/>
<keyword evidence="1" id="KW-0521">NADP</keyword>
<evidence type="ECO:0000256" key="2">
    <source>
        <dbReference type="ARBA" id="ARBA00023002"/>
    </source>
</evidence>
<dbReference type="Gene3D" id="3.20.20.100">
    <property type="entry name" value="NADP-dependent oxidoreductase domain"/>
    <property type="match status" value="1"/>
</dbReference>
<evidence type="ECO:0000313" key="6">
    <source>
        <dbReference type="EMBL" id="PCJ00974.1"/>
    </source>
</evidence>
<evidence type="ECO:0000256" key="1">
    <source>
        <dbReference type="ARBA" id="ARBA00022857"/>
    </source>
</evidence>
<dbReference type="GO" id="GO:0016491">
    <property type="term" value="F:oxidoreductase activity"/>
    <property type="evidence" value="ECO:0007669"/>
    <property type="project" value="UniProtKB-KW"/>
</dbReference>
<dbReference type="InterPro" id="IPR036812">
    <property type="entry name" value="NAD(P)_OxRdtase_dom_sf"/>
</dbReference>
<evidence type="ECO:0000256" key="3">
    <source>
        <dbReference type="ARBA" id="ARBA00038157"/>
    </source>
</evidence>
<reference key="1">
    <citation type="submission" date="2017-08" db="EMBL/GenBank/DDBJ databases">
        <title>A dynamic microbial community with high functional redundancy inhabits the cold, oxic subseafloor aquifer.</title>
        <authorList>
            <person name="Tully B.J."/>
            <person name="Wheat C.G."/>
            <person name="Glazer B.T."/>
            <person name="Huber J.A."/>
        </authorList>
    </citation>
    <scope>NUCLEOTIDE SEQUENCE [LARGE SCALE GENOMIC DNA]</scope>
</reference>
<protein>
    <recommendedName>
        <fullName evidence="4">Protein tas</fullName>
    </recommendedName>
</protein>
<dbReference type="EMBL" id="NVUS01000009">
    <property type="protein sequence ID" value="PCJ00974.1"/>
    <property type="molecule type" value="Genomic_DNA"/>
</dbReference>
<dbReference type="InterPro" id="IPR050523">
    <property type="entry name" value="AKR_Detox_Biosynth"/>
</dbReference>
<gene>
    <name evidence="6" type="ORF">COB13_08400</name>
</gene>
<dbReference type="CDD" id="cd19094">
    <property type="entry name" value="AKR_Tas-like"/>
    <property type="match status" value="1"/>
</dbReference>
<sequence>MEYRKLGRSGIDVSAICLGTMTWGQQNTQAEGFEQMDYALERGVNFFDTAELYSIPPKPDTQGSTETIIGNYFAERKNRDKVILATKVVGRSGMNWFREDGRNTELDRANIIEAVEGSLRRLKTDYIDLYQLHWPDRPLAAFGAAVYKHQGEEINSIESILDVLADLVKAGKIRNIGLSNENAWGTAKFLQLAEAKGLPRVQSVQNAYNLLNRAYEWSLAEFAHREDCGLFAYSPLAQGILSGKYLDGAKPANARKTLFGRMERYEGPGAEEATRKYVQIAKDFDIDATQLANQFVTTRSFTTSNIIGATGMEQLKTAIDSTELVITPEMEKAIDAVHAVHTNPCV</sequence>
<name>A0A2A4Z1H7_9PROT</name>
<dbReference type="SUPFAM" id="SSF51430">
    <property type="entry name" value="NAD(P)-linked oxidoreductase"/>
    <property type="match status" value="1"/>
</dbReference>
<evidence type="ECO:0000256" key="4">
    <source>
        <dbReference type="ARBA" id="ARBA00070119"/>
    </source>
</evidence>
<organism evidence="6">
    <name type="scientific">OCS116 cluster bacterium</name>
    <dbReference type="NCBI Taxonomy" id="2030921"/>
    <lineage>
        <taxon>Bacteria</taxon>
        <taxon>Pseudomonadati</taxon>
        <taxon>Pseudomonadota</taxon>
        <taxon>Alphaproteobacteria</taxon>
        <taxon>OCS116 cluster</taxon>
    </lineage>
</organism>
<feature type="domain" description="NADP-dependent oxidoreductase" evidence="5">
    <location>
        <begin position="15"/>
        <end position="337"/>
    </location>
</feature>
<proteinExistence type="inferred from homology"/>
<dbReference type="Pfam" id="PF00248">
    <property type="entry name" value="Aldo_ket_red"/>
    <property type="match status" value="1"/>
</dbReference>
<reference evidence="6" key="2">
    <citation type="journal article" date="2018" name="ISME J.">
        <title>A dynamic microbial community with high functional redundancy inhabits the cold, oxic subseafloor aquifer.</title>
        <authorList>
            <person name="Tully B.J."/>
            <person name="Wheat C.G."/>
            <person name="Glazer B.T."/>
            <person name="Huber J.A."/>
        </authorList>
    </citation>
    <scope>NUCLEOTIDE SEQUENCE</scope>
    <source>
        <strain evidence="6">NORP83</strain>
    </source>
</reference>